<evidence type="ECO:0000313" key="2">
    <source>
        <dbReference type="Proteomes" id="UP000251213"/>
    </source>
</evidence>
<reference evidence="1 2" key="1">
    <citation type="submission" date="2018-06" db="EMBL/GenBank/DDBJ databases">
        <title>Thermoflavimicrobium daqus sp. nov., a thermophilic microbe isolated from Moutai-flavour Daqu.</title>
        <authorList>
            <person name="Wang X."/>
            <person name="Zhou H."/>
        </authorList>
    </citation>
    <scope>NUCLEOTIDE SEQUENCE [LARGE SCALE GENOMIC DNA]</scope>
    <source>
        <strain evidence="1 2">FBKL4.011</strain>
    </source>
</reference>
<dbReference type="AlphaFoldDB" id="A0A364K7R1"/>
<dbReference type="OrthoDB" id="2988851at2"/>
<dbReference type="RefSeq" id="WP_113658012.1">
    <property type="nucleotide sequence ID" value="NZ_KZ845664.1"/>
</dbReference>
<sequence length="272" mass="30811">MSLRNDYVVILIIVVGLITGCSKPVVMERSTQPMMTFVKNESSYEAYLGNESKEDSIDSFYLNLAFNHTPDITFDSKKIGVELLPKTNIVQQTSVSLEENPPQGKLKQKALSIRLKTNQLGKHVFTQIRINTEQHKKVYDLGKIRVQVRRGSFSGITVLTESAGVFPHSKPLIIALRNANDHSVSIKGILLNNPNIQFNHEHIKVGHSFNQAFPPLGYELKPNETLPIKVDWKVQLPANQTINMEARPLVVTQYKQRLEYAGIPNMIFRNDF</sequence>
<dbReference type="EMBL" id="QJKK01000002">
    <property type="protein sequence ID" value="RAL26327.1"/>
    <property type="molecule type" value="Genomic_DNA"/>
</dbReference>
<accession>A0A364K7R1</accession>
<organism evidence="1 2">
    <name type="scientific">Thermoflavimicrobium daqui</name>
    <dbReference type="NCBI Taxonomy" id="2137476"/>
    <lineage>
        <taxon>Bacteria</taxon>
        <taxon>Bacillati</taxon>
        <taxon>Bacillota</taxon>
        <taxon>Bacilli</taxon>
        <taxon>Bacillales</taxon>
        <taxon>Thermoactinomycetaceae</taxon>
        <taxon>Thermoflavimicrobium</taxon>
    </lineage>
</organism>
<reference evidence="1 2" key="2">
    <citation type="submission" date="2018-06" db="EMBL/GenBank/DDBJ databases">
        <authorList>
            <person name="Zhirakovskaya E."/>
        </authorList>
    </citation>
    <scope>NUCLEOTIDE SEQUENCE [LARGE SCALE GENOMIC DNA]</scope>
    <source>
        <strain evidence="1 2">FBKL4.011</strain>
    </source>
</reference>
<gene>
    <name evidence="1" type="ORF">DL897_04845</name>
</gene>
<protein>
    <recommendedName>
        <fullName evidence="3">Lipoprotein</fullName>
    </recommendedName>
</protein>
<dbReference type="Proteomes" id="UP000251213">
    <property type="component" value="Unassembled WGS sequence"/>
</dbReference>
<evidence type="ECO:0000313" key="1">
    <source>
        <dbReference type="EMBL" id="RAL26327.1"/>
    </source>
</evidence>
<comment type="caution">
    <text evidence="1">The sequence shown here is derived from an EMBL/GenBank/DDBJ whole genome shotgun (WGS) entry which is preliminary data.</text>
</comment>
<keyword evidence="2" id="KW-1185">Reference proteome</keyword>
<name>A0A364K7R1_9BACL</name>
<evidence type="ECO:0008006" key="3">
    <source>
        <dbReference type="Google" id="ProtNLM"/>
    </source>
</evidence>
<proteinExistence type="predicted"/>
<dbReference type="PROSITE" id="PS51257">
    <property type="entry name" value="PROKAR_LIPOPROTEIN"/>
    <property type="match status" value="1"/>
</dbReference>